<keyword evidence="2" id="KW-0808">Transferase</keyword>
<dbReference type="InterPro" id="IPR036928">
    <property type="entry name" value="AS_sf"/>
</dbReference>
<sequence length="140" mass="15213">MTSTFGLTLHAWQQRYQQAPQQITSLLSAHLAALDTHDNAWIYLATPEQLAAQIEPLLAHYQRDPGSLPLFGVPFAVKDNIDVAGWPTSAACPAFTYTASEDAVAVARLKAAGAIVIGKNQPRSVRYRPGGHPLPVWRGQ</sequence>
<dbReference type="PANTHER" id="PTHR11895:SF169">
    <property type="entry name" value="GLUTAMYL-TRNA(GLN) AMIDOTRANSFERASE"/>
    <property type="match status" value="1"/>
</dbReference>
<dbReference type="InterPro" id="IPR000120">
    <property type="entry name" value="Amidase"/>
</dbReference>
<dbReference type="AlphaFoldDB" id="A0A379AKU2"/>
<dbReference type="InterPro" id="IPR023631">
    <property type="entry name" value="Amidase_dom"/>
</dbReference>
<protein>
    <submittedName>
        <fullName evidence="2">Glutamyl-tRNA(Gln) amidotransferase subunit A</fullName>
        <ecNumber evidence="2">6.3.5.-</ecNumber>
    </submittedName>
</protein>
<evidence type="ECO:0000313" key="3">
    <source>
        <dbReference type="Proteomes" id="UP000254640"/>
    </source>
</evidence>
<dbReference type="EMBL" id="UGSO01000001">
    <property type="protein sequence ID" value="SUB18525.1"/>
    <property type="molecule type" value="Genomic_DNA"/>
</dbReference>
<keyword evidence="2" id="KW-0436">Ligase</keyword>
<dbReference type="GO" id="GO:0016740">
    <property type="term" value="F:transferase activity"/>
    <property type="evidence" value="ECO:0007669"/>
    <property type="project" value="UniProtKB-KW"/>
</dbReference>
<dbReference type="Gene3D" id="3.90.1300.10">
    <property type="entry name" value="Amidase signature (AS) domain"/>
    <property type="match status" value="1"/>
</dbReference>
<dbReference type="GO" id="GO:0016874">
    <property type="term" value="F:ligase activity"/>
    <property type="evidence" value="ECO:0007669"/>
    <property type="project" value="UniProtKB-KW"/>
</dbReference>
<name>A0A379AKU2_ENTAG</name>
<organism evidence="2 3">
    <name type="scientific">Enterobacter agglomerans</name>
    <name type="common">Erwinia herbicola</name>
    <name type="synonym">Pantoea agglomerans</name>
    <dbReference type="NCBI Taxonomy" id="549"/>
    <lineage>
        <taxon>Bacteria</taxon>
        <taxon>Pseudomonadati</taxon>
        <taxon>Pseudomonadota</taxon>
        <taxon>Gammaproteobacteria</taxon>
        <taxon>Enterobacterales</taxon>
        <taxon>Erwiniaceae</taxon>
        <taxon>Pantoea</taxon>
        <taxon>Pantoea agglomerans group</taxon>
    </lineage>
</organism>
<evidence type="ECO:0000259" key="1">
    <source>
        <dbReference type="Pfam" id="PF01425"/>
    </source>
</evidence>
<reference evidence="2 3" key="1">
    <citation type="submission" date="2018-06" db="EMBL/GenBank/DDBJ databases">
        <authorList>
            <consortium name="Pathogen Informatics"/>
            <person name="Doyle S."/>
        </authorList>
    </citation>
    <scope>NUCLEOTIDE SEQUENCE [LARGE SCALE GENOMIC DNA]</scope>
    <source>
        <strain evidence="2 3">NCTC9381</strain>
    </source>
</reference>
<evidence type="ECO:0000313" key="2">
    <source>
        <dbReference type="EMBL" id="SUB18525.1"/>
    </source>
</evidence>
<accession>A0A379AKU2</accession>
<dbReference type="Proteomes" id="UP000254640">
    <property type="component" value="Unassembled WGS sequence"/>
</dbReference>
<dbReference type="EC" id="6.3.5.-" evidence="2"/>
<keyword evidence="3" id="KW-1185">Reference proteome</keyword>
<proteinExistence type="predicted"/>
<dbReference type="Pfam" id="PF01425">
    <property type="entry name" value="Amidase"/>
    <property type="match status" value="1"/>
</dbReference>
<dbReference type="PANTHER" id="PTHR11895">
    <property type="entry name" value="TRANSAMIDASE"/>
    <property type="match status" value="1"/>
</dbReference>
<feature type="domain" description="Amidase" evidence="1">
    <location>
        <begin position="24"/>
        <end position="120"/>
    </location>
</feature>
<gene>
    <name evidence="2" type="primary">gatA_3</name>
    <name evidence="2" type="ORF">NCTC9381_04485</name>
</gene>
<dbReference type="SUPFAM" id="SSF75304">
    <property type="entry name" value="Amidase signature (AS) enzymes"/>
    <property type="match status" value="1"/>
</dbReference>